<evidence type="ECO:0000313" key="2">
    <source>
        <dbReference type="Proteomes" id="UP000438429"/>
    </source>
</evidence>
<protein>
    <submittedName>
        <fullName evidence="1">Uncharacterized protein</fullName>
    </submittedName>
</protein>
<comment type="caution">
    <text evidence="1">The sequence shown here is derived from an EMBL/GenBank/DDBJ whole genome shotgun (WGS) entry which is preliminary data.</text>
</comment>
<sequence length="97" mass="10885">MRFPVNELVTLLQRNDELLSAASRCCDGKRLRMDAAERDTCSSWCRHARPLVTTLPTVQLGSTEVDDWSFSSRDDDRVSVHVDPERHSSISDGCCAC</sequence>
<dbReference type="AlphaFoldDB" id="A0A6A4RUI9"/>
<organism evidence="1 2">
    <name type="scientific">Scophthalmus maximus</name>
    <name type="common">Turbot</name>
    <name type="synonym">Psetta maxima</name>
    <dbReference type="NCBI Taxonomy" id="52904"/>
    <lineage>
        <taxon>Eukaryota</taxon>
        <taxon>Metazoa</taxon>
        <taxon>Chordata</taxon>
        <taxon>Craniata</taxon>
        <taxon>Vertebrata</taxon>
        <taxon>Euteleostomi</taxon>
        <taxon>Actinopterygii</taxon>
        <taxon>Neopterygii</taxon>
        <taxon>Teleostei</taxon>
        <taxon>Neoteleostei</taxon>
        <taxon>Acanthomorphata</taxon>
        <taxon>Carangaria</taxon>
        <taxon>Pleuronectiformes</taxon>
        <taxon>Pleuronectoidei</taxon>
        <taxon>Scophthalmidae</taxon>
        <taxon>Scophthalmus</taxon>
    </lineage>
</organism>
<name>A0A6A4RUI9_SCOMX</name>
<evidence type="ECO:0000313" key="1">
    <source>
        <dbReference type="EMBL" id="KAF0024007.1"/>
    </source>
</evidence>
<gene>
    <name evidence="1" type="ORF">F2P81_024637</name>
</gene>
<dbReference type="Proteomes" id="UP000438429">
    <property type="component" value="Unassembled WGS sequence"/>
</dbReference>
<reference evidence="1 2" key="1">
    <citation type="submission" date="2019-06" db="EMBL/GenBank/DDBJ databases">
        <title>Draft genomes of female and male turbot (Scophthalmus maximus).</title>
        <authorList>
            <person name="Xu H."/>
            <person name="Xu X.-W."/>
            <person name="Shao C."/>
            <person name="Chen S."/>
        </authorList>
    </citation>
    <scope>NUCLEOTIDE SEQUENCE [LARGE SCALE GENOMIC DNA]</scope>
    <source>
        <strain evidence="1">Ysfricsl-2016a</strain>
        <tissue evidence="1">Blood</tissue>
    </source>
</reference>
<proteinExistence type="predicted"/>
<accession>A0A6A4RUI9</accession>
<dbReference type="EMBL" id="VEVO01000022">
    <property type="protein sequence ID" value="KAF0024007.1"/>
    <property type="molecule type" value="Genomic_DNA"/>
</dbReference>